<evidence type="ECO:0000313" key="5">
    <source>
        <dbReference type="EMBL" id="POH73601.1"/>
    </source>
</evidence>
<feature type="disulfide bond" evidence="2">
    <location>
        <begin position="127"/>
        <end position="136"/>
    </location>
</feature>
<dbReference type="InterPro" id="IPR036514">
    <property type="entry name" value="SGNH_hydro_sf"/>
</dbReference>
<keyword evidence="6" id="KW-1185">Reference proteome</keyword>
<dbReference type="EMBL" id="PPXC01000006">
    <property type="protein sequence ID" value="POH73601.1"/>
    <property type="molecule type" value="Genomic_DNA"/>
</dbReference>
<feature type="signal peptide" evidence="3">
    <location>
        <begin position="1"/>
        <end position="36"/>
    </location>
</feature>
<name>A0A2S3ZWF6_ARTGL</name>
<sequence length="272" mass="27516">MNSLSLRKLAARTGVAALLSLGLIAGVAGVPATAQSAPPVNYTVMGDSYSAGTGGGAEVLPCLQSPNGYGNAYAAATGKVMLNLACYGAKTEDVQTNQVPLIPTTTKLVTLTVGGNDIGTGDVSAACLAAPESAVCTAALKASLQKLTLLPGKIKLLVKAIKAKVPSAKIAFVGYPRLFEPGNMAQLGYPADQVKTAKLMNGAADLLNTTLAISALSNGARYVPVAWAFAGHGIPSGPAQWIVGPGEANPFVFHPNAAGYVSGYTSALKVFL</sequence>
<accession>A0A2S3ZWF6</accession>
<keyword evidence="3" id="KW-0732">Signal</keyword>
<dbReference type="RefSeq" id="WP_103465498.1">
    <property type="nucleotide sequence ID" value="NZ_PPXC01000006.1"/>
</dbReference>
<dbReference type="Proteomes" id="UP000237061">
    <property type="component" value="Unassembled WGS sequence"/>
</dbReference>
<dbReference type="CDD" id="cd01823">
    <property type="entry name" value="SEST_like"/>
    <property type="match status" value="1"/>
</dbReference>
<dbReference type="InterPro" id="IPR037460">
    <property type="entry name" value="SEST-like"/>
</dbReference>
<dbReference type="PANTHER" id="PTHR37981">
    <property type="entry name" value="LIPASE 2"/>
    <property type="match status" value="1"/>
</dbReference>
<dbReference type="InterPro" id="IPR013830">
    <property type="entry name" value="SGNH_hydro"/>
</dbReference>
<keyword evidence="2" id="KW-1015">Disulfide bond</keyword>
<proteinExistence type="predicted"/>
<evidence type="ECO:0000256" key="1">
    <source>
        <dbReference type="PIRSR" id="PIRSR637460-1"/>
    </source>
</evidence>
<evidence type="ECO:0000313" key="6">
    <source>
        <dbReference type="Proteomes" id="UP000237061"/>
    </source>
</evidence>
<protein>
    <recommendedName>
        <fullName evidence="4">SGNH hydrolase-type esterase domain-containing protein</fullName>
    </recommendedName>
</protein>
<feature type="domain" description="SGNH hydrolase-type esterase" evidence="4">
    <location>
        <begin position="44"/>
        <end position="260"/>
    </location>
</feature>
<dbReference type="AlphaFoldDB" id="A0A2S3ZWF6"/>
<dbReference type="GO" id="GO:0004806">
    <property type="term" value="F:triacylglycerol lipase activity"/>
    <property type="evidence" value="ECO:0007669"/>
    <property type="project" value="TreeGrafter"/>
</dbReference>
<dbReference type="PANTHER" id="PTHR37981:SF1">
    <property type="entry name" value="SGNH HYDROLASE-TYPE ESTERASE DOMAIN-CONTAINING PROTEIN"/>
    <property type="match status" value="1"/>
</dbReference>
<comment type="caution">
    <text evidence="5">The sequence shown here is derived from an EMBL/GenBank/DDBJ whole genome shotgun (WGS) entry which is preliminary data.</text>
</comment>
<feature type="active site" description="Nucleophile" evidence="1">
    <location>
        <position position="48"/>
    </location>
</feature>
<feature type="chain" id="PRO_5015391362" description="SGNH hydrolase-type esterase domain-containing protein" evidence="3">
    <location>
        <begin position="37"/>
        <end position="272"/>
    </location>
</feature>
<evidence type="ECO:0000256" key="2">
    <source>
        <dbReference type="PIRSR" id="PIRSR637460-2"/>
    </source>
</evidence>
<feature type="disulfide bond" evidence="2">
    <location>
        <begin position="62"/>
        <end position="86"/>
    </location>
</feature>
<feature type="active site" evidence="1">
    <location>
        <position position="254"/>
    </location>
</feature>
<organism evidence="5 6">
    <name type="scientific">Arthrobacter glacialis</name>
    <dbReference type="NCBI Taxonomy" id="1664"/>
    <lineage>
        <taxon>Bacteria</taxon>
        <taxon>Bacillati</taxon>
        <taxon>Actinomycetota</taxon>
        <taxon>Actinomycetes</taxon>
        <taxon>Micrococcales</taxon>
        <taxon>Micrococcaceae</taxon>
        <taxon>Arthrobacter</taxon>
    </lineage>
</organism>
<dbReference type="GO" id="GO:0019433">
    <property type="term" value="P:triglyceride catabolic process"/>
    <property type="evidence" value="ECO:0007669"/>
    <property type="project" value="TreeGrafter"/>
</dbReference>
<reference evidence="5 6" key="1">
    <citation type="submission" date="2018-01" db="EMBL/GenBank/DDBJ databases">
        <title>Arthrobacter sp. nov., from glaciers in China.</title>
        <authorList>
            <person name="Liu Q."/>
            <person name="Xin Y.-H."/>
        </authorList>
    </citation>
    <scope>NUCLEOTIDE SEQUENCE [LARGE SCALE GENOMIC DNA]</scope>
    <source>
        <strain evidence="5 6">HLT2-12-2</strain>
    </source>
</reference>
<evidence type="ECO:0000256" key="3">
    <source>
        <dbReference type="SAM" id="SignalP"/>
    </source>
</evidence>
<dbReference type="Pfam" id="PF13472">
    <property type="entry name" value="Lipase_GDSL_2"/>
    <property type="match status" value="1"/>
</dbReference>
<dbReference type="SUPFAM" id="SSF52266">
    <property type="entry name" value="SGNH hydrolase"/>
    <property type="match status" value="1"/>
</dbReference>
<evidence type="ECO:0000259" key="4">
    <source>
        <dbReference type="Pfam" id="PF13472"/>
    </source>
</evidence>
<dbReference type="Gene3D" id="3.40.50.1110">
    <property type="entry name" value="SGNH hydrolase"/>
    <property type="match status" value="1"/>
</dbReference>
<gene>
    <name evidence="5" type="ORF">CVS27_09510</name>
</gene>